<proteinExistence type="predicted"/>
<dbReference type="EMBL" id="QXGE01005185">
    <property type="protein sequence ID" value="KAE9268252.1"/>
    <property type="molecule type" value="Genomic_DNA"/>
</dbReference>
<evidence type="ECO:0000313" key="5">
    <source>
        <dbReference type="EMBL" id="KAE9061787.1"/>
    </source>
</evidence>
<dbReference type="EMBL" id="QXGA01005176">
    <property type="protein sequence ID" value="KAE9068555.1"/>
    <property type="molecule type" value="Genomic_DNA"/>
</dbReference>
<dbReference type="Proteomes" id="UP000440732">
    <property type="component" value="Unassembled WGS sequence"/>
</dbReference>
<evidence type="ECO:0000313" key="9">
    <source>
        <dbReference type="EMBL" id="KAE9176402.1"/>
    </source>
</evidence>
<dbReference type="Proteomes" id="UP000476176">
    <property type="component" value="Unassembled WGS sequence"/>
</dbReference>
<dbReference type="OrthoDB" id="94780at2759"/>
<reference evidence="18 19" key="1">
    <citation type="submission" date="2018-09" db="EMBL/GenBank/DDBJ databases">
        <title>Genomic investigation of the strawberry pathogen Phytophthora fragariae indicates pathogenicity is determined by transcriptional variation in three key races.</title>
        <authorList>
            <person name="Adams T.M."/>
            <person name="Armitage A.D."/>
            <person name="Sobczyk M.K."/>
            <person name="Bates H.J."/>
            <person name="Dunwell J.M."/>
            <person name="Nellist C.F."/>
            <person name="Harrison R.J."/>
        </authorList>
    </citation>
    <scope>NUCLEOTIDE SEQUENCE [LARGE SCALE GENOMIC DNA]</scope>
    <source>
        <strain evidence="11 14">A4</strain>
        <strain evidence="10 15">BC-1</strain>
        <strain evidence="8 19">BC-23</strain>
        <strain evidence="9 13">NOV-27</strain>
        <strain evidence="6 16">NOV-5</strain>
        <strain evidence="7 17">NOV-71</strain>
        <strain evidence="3 12">NOV-9</strain>
        <strain evidence="5 20">ONT-3</strain>
        <strain evidence="4 18">SCRP245</strain>
    </source>
</reference>
<dbReference type="Proteomes" id="UP000429523">
    <property type="component" value="Unassembled WGS sequence"/>
</dbReference>
<accession>A0A6A3H0W9</accession>
<feature type="signal peptide" evidence="1">
    <location>
        <begin position="1"/>
        <end position="21"/>
    </location>
</feature>
<organism evidence="4 18">
    <name type="scientific">Phytophthora fragariae</name>
    <dbReference type="NCBI Taxonomy" id="53985"/>
    <lineage>
        <taxon>Eukaryota</taxon>
        <taxon>Sar</taxon>
        <taxon>Stramenopiles</taxon>
        <taxon>Oomycota</taxon>
        <taxon>Peronosporomycetes</taxon>
        <taxon>Peronosporales</taxon>
        <taxon>Peronosporaceae</taxon>
        <taxon>Phytophthora</taxon>
    </lineage>
</organism>
<keyword evidence="1" id="KW-0732">Signal</keyword>
<evidence type="ECO:0000313" key="14">
    <source>
        <dbReference type="Proteomes" id="UP000437068"/>
    </source>
</evidence>
<evidence type="ECO:0000259" key="2">
    <source>
        <dbReference type="Pfam" id="PF00188"/>
    </source>
</evidence>
<evidence type="ECO:0000313" key="17">
    <source>
        <dbReference type="Proteomes" id="UP000441208"/>
    </source>
</evidence>
<dbReference type="PANTHER" id="PTHR31157:SF1">
    <property type="entry name" value="SCP DOMAIN-CONTAINING PROTEIN"/>
    <property type="match status" value="1"/>
</dbReference>
<dbReference type="EMBL" id="QXGF01002754">
    <property type="protein sequence ID" value="KAE8923511.1"/>
    <property type="molecule type" value="Genomic_DNA"/>
</dbReference>
<dbReference type="InterPro" id="IPR014044">
    <property type="entry name" value="CAP_dom"/>
</dbReference>
<evidence type="ECO:0000313" key="8">
    <source>
        <dbReference type="EMBL" id="KAE9166403.1"/>
    </source>
</evidence>
<evidence type="ECO:0000313" key="16">
    <source>
        <dbReference type="Proteomes" id="UP000440732"/>
    </source>
</evidence>
<dbReference type="InterPro" id="IPR035940">
    <property type="entry name" value="CAP_sf"/>
</dbReference>
<dbReference type="EMBL" id="QXFW01005106">
    <property type="protein sequence ID" value="KAE8963129.1"/>
    <property type="molecule type" value="Genomic_DNA"/>
</dbReference>
<dbReference type="PANTHER" id="PTHR31157">
    <property type="entry name" value="SCP DOMAIN-CONTAINING PROTEIN"/>
    <property type="match status" value="1"/>
</dbReference>
<evidence type="ECO:0000313" key="6">
    <source>
        <dbReference type="EMBL" id="KAE9068555.1"/>
    </source>
</evidence>
<name>A0A6A3H0W9_9STRA</name>
<dbReference type="Proteomes" id="UP000440367">
    <property type="component" value="Unassembled WGS sequence"/>
</dbReference>
<dbReference type="EMBL" id="QXFX01005090">
    <property type="protein sequence ID" value="KAE9061787.1"/>
    <property type="molecule type" value="Genomic_DNA"/>
</dbReference>
<dbReference type="EMBL" id="QXGD01002721">
    <property type="protein sequence ID" value="KAE9184979.1"/>
    <property type="molecule type" value="Genomic_DNA"/>
</dbReference>
<dbReference type="CDD" id="cd05379">
    <property type="entry name" value="CAP_bacterial"/>
    <property type="match status" value="1"/>
</dbReference>
<evidence type="ECO:0000313" key="10">
    <source>
        <dbReference type="EMBL" id="KAE9184979.1"/>
    </source>
</evidence>
<dbReference type="Proteomes" id="UP000437068">
    <property type="component" value="Unassembled WGS sequence"/>
</dbReference>
<dbReference type="EMBL" id="QXFZ01002597">
    <property type="protein sequence ID" value="KAE9075532.1"/>
    <property type="molecule type" value="Genomic_DNA"/>
</dbReference>
<feature type="chain" id="PRO_5033520910" description="SCP domain-containing protein" evidence="1">
    <location>
        <begin position="22"/>
        <end position="170"/>
    </location>
</feature>
<evidence type="ECO:0000313" key="13">
    <source>
        <dbReference type="Proteomes" id="UP000433483"/>
    </source>
</evidence>
<dbReference type="EMBL" id="QXGC01005134">
    <property type="protein sequence ID" value="KAE9166403.1"/>
    <property type="molecule type" value="Genomic_DNA"/>
</dbReference>
<dbReference type="AlphaFoldDB" id="A0A6A3H0W9"/>
<dbReference type="Proteomes" id="UP000488956">
    <property type="component" value="Unassembled WGS sequence"/>
</dbReference>
<dbReference type="Gene3D" id="3.40.33.10">
    <property type="entry name" value="CAP"/>
    <property type="match status" value="1"/>
</dbReference>
<evidence type="ECO:0000313" key="3">
    <source>
        <dbReference type="EMBL" id="KAE8923511.1"/>
    </source>
</evidence>
<dbReference type="Proteomes" id="UP000460718">
    <property type="component" value="Unassembled WGS sequence"/>
</dbReference>
<evidence type="ECO:0000313" key="20">
    <source>
        <dbReference type="Proteomes" id="UP000488956"/>
    </source>
</evidence>
<evidence type="ECO:0000313" key="12">
    <source>
        <dbReference type="Proteomes" id="UP000429523"/>
    </source>
</evidence>
<dbReference type="EMBL" id="QXGB01002620">
    <property type="protein sequence ID" value="KAE9176402.1"/>
    <property type="molecule type" value="Genomic_DNA"/>
</dbReference>
<evidence type="ECO:0000313" key="11">
    <source>
        <dbReference type="EMBL" id="KAE9268252.1"/>
    </source>
</evidence>
<evidence type="ECO:0000313" key="7">
    <source>
        <dbReference type="EMBL" id="KAE9075532.1"/>
    </source>
</evidence>
<gene>
    <name evidence="11" type="ORF">PF001_g29729</name>
    <name evidence="10" type="ORF">PF002_g26287</name>
    <name evidence="8" type="ORF">PF004_g29177</name>
    <name evidence="9" type="ORF">PF005_g24975</name>
    <name evidence="6" type="ORF">PF006_g29766</name>
    <name evidence="7" type="ORF">PF007_g24973</name>
    <name evidence="3" type="ORF">PF009_g26240</name>
    <name evidence="5" type="ORF">PF010_g29684</name>
    <name evidence="4" type="ORF">PF011_g29150</name>
</gene>
<dbReference type="SUPFAM" id="SSF55797">
    <property type="entry name" value="PR-1-like"/>
    <property type="match status" value="1"/>
</dbReference>
<dbReference type="Proteomes" id="UP000441208">
    <property type="component" value="Unassembled WGS sequence"/>
</dbReference>
<evidence type="ECO:0000256" key="1">
    <source>
        <dbReference type="SAM" id="SignalP"/>
    </source>
</evidence>
<evidence type="ECO:0000313" key="4">
    <source>
        <dbReference type="EMBL" id="KAE8963129.1"/>
    </source>
</evidence>
<feature type="domain" description="SCP" evidence="2">
    <location>
        <begin position="44"/>
        <end position="160"/>
    </location>
</feature>
<keyword evidence="13" id="KW-1185">Reference proteome</keyword>
<dbReference type="Proteomes" id="UP000433483">
    <property type="component" value="Unassembled WGS sequence"/>
</dbReference>
<comment type="caution">
    <text evidence="4">The sequence shown here is derived from an EMBL/GenBank/DDBJ whole genome shotgun (WGS) entry which is preliminary data.</text>
</comment>
<evidence type="ECO:0000313" key="19">
    <source>
        <dbReference type="Proteomes" id="UP000476176"/>
    </source>
</evidence>
<evidence type="ECO:0000313" key="18">
    <source>
        <dbReference type="Proteomes" id="UP000460718"/>
    </source>
</evidence>
<protein>
    <recommendedName>
        <fullName evidence="2">SCP domain-containing protein</fullName>
    </recommendedName>
</protein>
<evidence type="ECO:0000313" key="15">
    <source>
        <dbReference type="Proteomes" id="UP000440367"/>
    </source>
</evidence>
<dbReference type="Pfam" id="PF00188">
    <property type="entry name" value="CAP"/>
    <property type="match status" value="1"/>
</dbReference>
<sequence>MAFMKTSIALLLILAAGISDATNLRQEQRELVQMAGDDFTAALLARVNKERAANGLSVLCANKKLKTAAERHVKDQSSTDFMSDNGTDNSTPAQRAAAAGFKCPTVKENIDEGSPDVETVFQNWMKGKGRENILGNFNMVGTAYAYNTNTYNKHHWVQVYAVGASETCDP</sequence>